<proteinExistence type="predicted"/>
<accession>A0A8K1LKJ6</accession>
<dbReference type="EMBL" id="SWJQ01000286">
    <property type="protein sequence ID" value="TRZ17071.1"/>
    <property type="molecule type" value="Genomic_DNA"/>
</dbReference>
<keyword evidence="3" id="KW-1185">Reference proteome</keyword>
<protein>
    <submittedName>
        <fullName evidence="2">Uncharacterized protein</fullName>
    </submittedName>
</protein>
<organism evidence="2 3">
    <name type="scientific">Zosterops borbonicus</name>
    <dbReference type="NCBI Taxonomy" id="364589"/>
    <lineage>
        <taxon>Eukaryota</taxon>
        <taxon>Metazoa</taxon>
        <taxon>Chordata</taxon>
        <taxon>Craniata</taxon>
        <taxon>Vertebrata</taxon>
        <taxon>Euteleostomi</taxon>
        <taxon>Archelosauria</taxon>
        <taxon>Archosauria</taxon>
        <taxon>Dinosauria</taxon>
        <taxon>Saurischia</taxon>
        <taxon>Theropoda</taxon>
        <taxon>Coelurosauria</taxon>
        <taxon>Aves</taxon>
        <taxon>Neognathae</taxon>
        <taxon>Neoaves</taxon>
        <taxon>Telluraves</taxon>
        <taxon>Australaves</taxon>
        <taxon>Passeriformes</taxon>
        <taxon>Sylvioidea</taxon>
        <taxon>Zosteropidae</taxon>
        <taxon>Zosterops</taxon>
    </lineage>
</organism>
<comment type="caution">
    <text evidence="2">The sequence shown here is derived from an EMBL/GenBank/DDBJ whole genome shotgun (WGS) entry which is preliminary data.</text>
</comment>
<feature type="region of interest" description="Disordered" evidence="1">
    <location>
        <begin position="119"/>
        <end position="138"/>
    </location>
</feature>
<evidence type="ECO:0000313" key="2">
    <source>
        <dbReference type="EMBL" id="TRZ17071.1"/>
    </source>
</evidence>
<dbReference type="OrthoDB" id="10515104at2759"/>
<dbReference type="Proteomes" id="UP000796761">
    <property type="component" value="Unassembled WGS sequence"/>
</dbReference>
<gene>
    <name evidence="2" type="ORF">HGM15179_010061</name>
</gene>
<evidence type="ECO:0000313" key="3">
    <source>
        <dbReference type="Proteomes" id="UP000796761"/>
    </source>
</evidence>
<sequence>MDQASQFPTEEDLSTWGNMNSQELCLWEEVTVQDLLGWEEEVPLQDISPCGECVTVVLNKWDEHEYGRCQELSLWGEEVTGQELSPQAKSEPVQVQQDLCQWDDNEYDKRQELSLWGEEVTGQDLSPRADSEPGQVQQELNQWDDDDNDRWQGFSLWEEKVTGQEKVTDQEEVTGPREGQGCQELCLLDEDVLCQWEEIKRDIELGQVGVEIYHEPSQGKESPQAAKWENGQSSDLAPWSFPGGSRESMSQAARRSQGFDQEEEWKQLEPTQSSGSLHGGQAFDGQPGNESPSFFRRILQCLCCCLAAQPED</sequence>
<name>A0A8K1LKJ6_9PASS</name>
<feature type="region of interest" description="Disordered" evidence="1">
    <location>
        <begin position="216"/>
        <end position="289"/>
    </location>
</feature>
<dbReference type="AlphaFoldDB" id="A0A8K1LKJ6"/>
<evidence type="ECO:0000256" key="1">
    <source>
        <dbReference type="SAM" id="MobiDB-lite"/>
    </source>
</evidence>
<reference evidence="2" key="1">
    <citation type="submission" date="2019-04" db="EMBL/GenBank/DDBJ databases">
        <title>Genome assembly of Zosterops borbonicus 15179.</title>
        <authorList>
            <person name="Leroy T."/>
            <person name="Anselmetti Y."/>
            <person name="Tilak M.-K."/>
            <person name="Nabholz B."/>
        </authorList>
    </citation>
    <scope>NUCLEOTIDE SEQUENCE</scope>
    <source>
        <strain evidence="2">HGM_15179</strain>
        <tissue evidence="2">Muscle</tissue>
    </source>
</reference>